<dbReference type="SUPFAM" id="SSF88946">
    <property type="entry name" value="Sigma2 domain of RNA polymerase sigma factors"/>
    <property type="match status" value="1"/>
</dbReference>
<dbReference type="InterPro" id="IPR014284">
    <property type="entry name" value="RNA_pol_sigma-70_dom"/>
</dbReference>
<dbReference type="GO" id="GO:0003677">
    <property type="term" value="F:DNA binding"/>
    <property type="evidence" value="ECO:0007669"/>
    <property type="project" value="InterPro"/>
</dbReference>
<dbReference type="Gene3D" id="1.10.1740.10">
    <property type="match status" value="1"/>
</dbReference>
<sequence length="175" mass="19443">MSAPSYPSPPSLETLYHDHHGWLRSWLQRRLGNDSDAADLAHDAFLRLLAKPVGREFHGFLQARAWLRTAASGLCVDLWRRREIERAWLQTLAAQPEPLAPSPEDRALVVEALLQIGAMLGRLSQKAASAFIMAQVDGMPYRAIAAQLSVSERMVKKYIAQAMLQCALIEAGRGD</sequence>
<dbReference type="AlphaFoldDB" id="A0A9X3L7N9"/>
<dbReference type="PANTHER" id="PTHR43133">
    <property type="entry name" value="RNA POLYMERASE ECF-TYPE SIGMA FACTO"/>
    <property type="match status" value="1"/>
</dbReference>
<evidence type="ECO:0000256" key="4">
    <source>
        <dbReference type="ARBA" id="ARBA00023163"/>
    </source>
</evidence>
<dbReference type="SUPFAM" id="SSF88659">
    <property type="entry name" value="Sigma3 and sigma4 domains of RNA polymerase sigma factors"/>
    <property type="match status" value="1"/>
</dbReference>
<dbReference type="Pfam" id="PF08281">
    <property type="entry name" value="Sigma70_r4_2"/>
    <property type="match status" value="1"/>
</dbReference>
<evidence type="ECO:0000259" key="6">
    <source>
        <dbReference type="Pfam" id="PF08281"/>
    </source>
</evidence>
<evidence type="ECO:0000256" key="3">
    <source>
        <dbReference type="ARBA" id="ARBA00023082"/>
    </source>
</evidence>
<evidence type="ECO:0000313" key="7">
    <source>
        <dbReference type="EMBL" id="MCZ8405863.1"/>
    </source>
</evidence>
<dbReference type="GO" id="GO:0016987">
    <property type="term" value="F:sigma factor activity"/>
    <property type="evidence" value="ECO:0007669"/>
    <property type="project" value="UniProtKB-KW"/>
</dbReference>
<proteinExistence type="inferred from homology"/>
<evidence type="ECO:0000256" key="2">
    <source>
        <dbReference type="ARBA" id="ARBA00023015"/>
    </source>
</evidence>
<dbReference type="InterPro" id="IPR036388">
    <property type="entry name" value="WH-like_DNA-bd_sf"/>
</dbReference>
<evidence type="ECO:0000256" key="1">
    <source>
        <dbReference type="ARBA" id="ARBA00010641"/>
    </source>
</evidence>
<name>A0A9X3L7N9_ALCXX</name>
<dbReference type="Proteomes" id="UP001141992">
    <property type="component" value="Unassembled WGS sequence"/>
</dbReference>
<feature type="domain" description="RNA polymerase sigma-70 region 2" evidence="5">
    <location>
        <begin position="15"/>
        <end position="82"/>
    </location>
</feature>
<dbReference type="InterPro" id="IPR007627">
    <property type="entry name" value="RNA_pol_sigma70_r2"/>
</dbReference>
<evidence type="ECO:0000313" key="8">
    <source>
        <dbReference type="Proteomes" id="UP001141992"/>
    </source>
</evidence>
<keyword evidence="2" id="KW-0805">Transcription regulation</keyword>
<comment type="similarity">
    <text evidence="1">Belongs to the sigma-70 factor family. ECF subfamily.</text>
</comment>
<gene>
    <name evidence="7" type="ORF">O9570_30760</name>
</gene>
<dbReference type="InterPro" id="IPR013249">
    <property type="entry name" value="RNA_pol_sigma70_r4_t2"/>
</dbReference>
<dbReference type="PANTHER" id="PTHR43133:SF63">
    <property type="entry name" value="RNA POLYMERASE SIGMA FACTOR FECI-RELATED"/>
    <property type="match status" value="1"/>
</dbReference>
<dbReference type="InterPro" id="IPR013325">
    <property type="entry name" value="RNA_pol_sigma_r2"/>
</dbReference>
<dbReference type="EMBL" id="JAPZVI010000055">
    <property type="protein sequence ID" value="MCZ8405863.1"/>
    <property type="molecule type" value="Genomic_DNA"/>
</dbReference>
<evidence type="ECO:0000259" key="5">
    <source>
        <dbReference type="Pfam" id="PF04542"/>
    </source>
</evidence>
<dbReference type="NCBIfam" id="TIGR02937">
    <property type="entry name" value="sigma70-ECF"/>
    <property type="match status" value="1"/>
</dbReference>
<reference evidence="7" key="1">
    <citation type="submission" date="2022-12" db="EMBL/GenBank/DDBJ databases">
        <authorList>
            <person name="Voronina O.L."/>
            <person name="Kunda M.S."/>
            <person name="Ryzhova N."/>
            <person name="Aksenova E.I."/>
        </authorList>
    </citation>
    <scope>NUCLEOTIDE SEQUENCE</scope>
    <source>
        <strain evidence="7">SCCH136:Ach223948</strain>
    </source>
</reference>
<keyword evidence="4" id="KW-0804">Transcription</keyword>
<dbReference type="InterPro" id="IPR013324">
    <property type="entry name" value="RNA_pol_sigma_r3/r4-like"/>
</dbReference>
<keyword evidence="3" id="KW-0731">Sigma factor</keyword>
<feature type="domain" description="RNA polymerase sigma factor 70 region 4 type 2" evidence="6">
    <location>
        <begin position="114"/>
        <end position="166"/>
    </location>
</feature>
<protein>
    <submittedName>
        <fullName evidence="7">Sigma-70 family RNA polymerase sigma factor</fullName>
    </submittedName>
</protein>
<organism evidence="7 8">
    <name type="scientific">Alcaligenes xylosoxydans xylosoxydans</name>
    <name type="common">Achromobacter xylosoxidans</name>
    <dbReference type="NCBI Taxonomy" id="85698"/>
    <lineage>
        <taxon>Bacteria</taxon>
        <taxon>Pseudomonadati</taxon>
        <taxon>Pseudomonadota</taxon>
        <taxon>Betaproteobacteria</taxon>
        <taxon>Burkholderiales</taxon>
        <taxon>Alcaligenaceae</taxon>
        <taxon>Achromobacter</taxon>
    </lineage>
</organism>
<dbReference type="GO" id="GO:0006352">
    <property type="term" value="P:DNA-templated transcription initiation"/>
    <property type="evidence" value="ECO:0007669"/>
    <property type="project" value="InterPro"/>
</dbReference>
<dbReference type="InterPro" id="IPR039425">
    <property type="entry name" value="RNA_pol_sigma-70-like"/>
</dbReference>
<dbReference type="Gene3D" id="1.10.10.10">
    <property type="entry name" value="Winged helix-like DNA-binding domain superfamily/Winged helix DNA-binding domain"/>
    <property type="match status" value="1"/>
</dbReference>
<dbReference type="Pfam" id="PF04542">
    <property type="entry name" value="Sigma70_r2"/>
    <property type="match status" value="1"/>
</dbReference>
<accession>A0A9X3L7N9</accession>
<dbReference type="RefSeq" id="WP_054436910.1">
    <property type="nucleotide sequence ID" value="NZ_CYTI01000001.1"/>
</dbReference>
<comment type="caution">
    <text evidence="7">The sequence shown here is derived from an EMBL/GenBank/DDBJ whole genome shotgun (WGS) entry which is preliminary data.</text>
</comment>